<evidence type="ECO:0000256" key="1">
    <source>
        <dbReference type="SAM" id="MobiDB-lite"/>
    </source>
</evidence>
<dbReference type="Proteomes" id="UP000808349">
    <property type="component" value="Unassembled WGS sequence"/>
</dbReference>
<accession>A0A9D7SB62</accession>
<proteinExistence type="predicted"/>
<protein>
    <submittedName>
        <fullName evidence="3">Uncharacterized protein</fullName>
    </submittedName>
</protein>
<keyword evidence="2" id="KW-0472">Membrane</keyword>
<keyword evidence="2" id="KW-0812">Transmembrane</keyword>
<feature type="compositionally biased region" description="Basic and acidic residues" evidence="1">
    <location>
        <begin position="182"/>
        <end position="193"/>
    </location>
</feature>
<gene>
    <name evidence="3" type="ORF">IPO85_18250</name>
</gene>
<feature type="compositionally biased region" description="Polar residues" evidence="1">
    <location>
        <begin position="170"/>
        <end position="181"/>
    </location>
</feature>
<evidence type="ECO:0000313" key="4">
    <source>
        <dbReference type="Proteomes" id="UP000808349"/>
    </source>
</evidence>
<dbReference type="EMBL" id="JADKFW010000021">
    <property type="protein sequence ID" value="MBK9719415.1"/>
    <property type="molecule type" value="Genomic_DNA"/>
</dbReference>
<feature type="compositionally biased region" description="Basic and acidic residues" evidence="1">
    <location>
        <begin position="235"/>
        <end position="265"/>
    </location>
</feature>
<keyword evidence="2" id="KW-1133">Transmembrane helix</keyword>
<name>A0A9D7SB62_9BACT</name>
<feature type="compositionally biased region" description="Polar residues" evidence="1">
    <location>
        <begin position="207"/>
        <end position="233"/>
    </location>
</feature>
<comment type="caution">
    <text evidence="3">The sequence shown here is derived from an EMBL/GenBank/DDBJ whole genome shotgun (WGS) entry which is preliminary data.</text>
</comment>
<sequence length="417" mass="47105">MNNCIFERLYDLLRILFLRISIFSIVLISGFFSCKNDQPDKKDATEVVMRFLVDGKLVKDANDMAGNPDINDASFVHQITLGNNYLVEDANVDLKNLSSREWYIVFNDDEKMLVGTASKFDLNTFRPGLCRLRLCYNDTARCTDRWINVVDHQSDQVIEPTNADEFNSDIPITTSNGTQTSDYKKIKSQKSDLDNQNVIGKSKIKDQNNYPNSDNTNTTGSNKSQTNQEQVQNKIAEEQRRKEEQQDIQRAEEERLKNEAQEKKSIKTEATPVIIEKTKPSSPKLIREGIVLQLSKESCITTSGNPSGGGSMKLSASMPIRLRGASVYASRDGRCKFTLTGPAGERGTLIKSLNAGTNAIRFSEWPHLILQNGETWILEFEGQGGVELYELNDCVKITGSELRPMNKMFLYNLTYYN</sequence>
<reference evidence="3 4" key="1">
    <citation type="submission" date="2020-10" db="EMBL/GenBank/DDBJ databases">
        <title>Connecting structure to function with the recovery of over 1000 high-quality activated sludge metagenome-assembled genomes encoding full-length rRNA genes using long-read sequencing.</title>
        <authorList>
            <person name="Singleton C.M."/>
            <person name="Petriglieri F."/>
            <person name="Kristensen J.M."/>
            <person name="Kirkegaard R.H."/>
            <person name="Michaelsen T.Y."/>
            <person name="Andersen M.H."/>
            <person name="Karst S.M."/>
            <person name="Dueholm M.S."/>
            <person name="Nielsen P.H."/>
            <person name="Albertsen M."/>
        </authorList>
    </citation>
    <scope>NUCLEOTIDE SEQUENCE [LARGE SCALE GENOMIC DNA]</scope>
    <source>
        <strain evidence="3">Ribe_18-Q3-R11-54_BAT3C.373</strain>
    </source>
</reference>
<feature type="region of interest" description="Disordered" evidence="1">
    <location>
        <begin position="160"/>
        <end position="265"/>
    </location>
</feature>
<feature type="transmembrane region" description="Helical" evidence="2">
    <location>
        <begin position="12"/>
        <end position="32"/>
    </location>
</feature>
<evidence type="ECO:0000256" key="2">
    <source>
        <dbReference type="SAM" id="Phobius"/>
    </source>
</evidence>
<evidence type="ECO:0000313" key="3">
    <source>
        <dbReference type="EMBL" id="MBK9719415.1"/>
    </source>
</evidence>
<organism evidence="3 4">
    <name type="scientific">Candidatus Defluviibacterium haderslevense</name>
    <dbReference type="NCBI Taxonomy" id="2981993"/>
    <lineage>
        <taxon>Bacteria</taxon>
        <taxon>Pseudomonadati</taxon>
        <taxon>Bacteroidota</taxon>
        <taxon>Saprospiria</taxon>
        <taxon>Saprospirales</taxon>
        <taxon>Saprospiraceae</taxon>
        <taxon>Candidatus Defluviibacterium</taxon>
    </lineage>
</organism>
<dbReference type="AlphaFoldDB" id="A0A9D7SB62"/>